<dbReference type="EMBL" id="BTGB01000001">
    <property type="protein sequence ID" value="GMM43992.1"/>
    <property type="molecule type" value="Genomic_DNA"/>
</dbReference>
<dbReference type="Gene3D" id="3.40.50.1780">
    <property type="match status" value="1"/>
</dbReference>
<evidence type="ECO:0000313" key="9">
    <source>
        <dbReference type="Proteomes" id="UP001378960"/>
    </source>
</evidence>
<evidence type="ECO:0000313" key="8">
    <source>
        <dbReference type="EMBL" id="GMM43992.1"/>
    </source>
</evidence>
<evidence type="ECO:0000256" key="2">
    <source>
        <dbReference type="ARBA" id="ARBA00015854"/>
    </source>
</evidence>
<evidence type="ECO:0000256" key="4">
    <source>
        <dbReference type="ARBA" id="ARBA00022485"/>
    </source>
</evidence>
<dbReference type="PANTHER" id="PTHR11615">
    <property type="entry name" value="NITRATE, FORMATE, IRON DEHYDROGENASE"/>
    <property type="match status" value="1"/>
</dbReference>
<keyword evidence="4" id="KW-0408">Iron</keyword>
<comment type="similarity">
    <text evidence="1">Belongs to the NARF family.</text>
</comment>
<accession>A0AAV5QYW9</accession>
<reference evidence="8 9" key="1">
    <citation type="journal article" date="2023" name="Elife">
        <title>Identification of key yeast species and microbe-microbe interactions impacting larval growth of Drosophila in the wild.</title>
        <authorList>
            <person name="Mure A."/>
            <person name="Sugiura Y."/>
            <person name="Maeda R."/>
            <person name="Honda K."/>
            <person name="Sakurai N."/>
            <person name="Takahashi Y."/>
            <person name="Watada M."/>
            <person name="Katoh T."/>
            <person name="Gotoh A."/>
            <person name="Gotoh Y."/>
            <person name="Taniguchi I."/>
            <person name="Nakamura K."/>
            <person name="Hayashi T."/>
            <person name="Katayama T."/>
            <person name="Uemura T."/>
            <person name="Hattori Y."/>
        </authorList>
    </citation>
    <scope>NUCLEOTIDE SEQUENCE [LARGE SCALE GENOMIC DNA]</scope>
    <source>
        <strain evidence="8 9">PK-24</strain>
    </source>
</reference>
<dbReference type="InterPro" id="IPR004108">
    <property type="entry name" value="Fe_hydrogenase_lsu_C"/>
</dbReference>
<dbReference type="Proteomes" id="UP001378960">
    <property type="component" value="Unassembled WGS sequence"/>
</dbReference>
<proteinExistence type="inferred from homology"/>
<keyword evidence="5" id="KW-0411">Iron-sulfur</keyword>
<protein>
    <recommendedName>
        <fullName evidence="2">Cytosolic Fe-S cluster assembly factor NAR1</fullName>
    </recommendedName>
    <alternativeName>
        <fullName evidence="3">Cytosolic Fe-S cluster assembly factor nar1</fullName>
    </alternativeName>
    <alternativeName>
        <fullName evidence="6">Nuclear architecture-related protein 1</fullName>
    </alternativeName>
</protein>
<keyword evidence="9" id="KW-1185">Reference proteome</keyword>
<name>A0AAV5QYW9_PICKL</name>
<dbReference type="Gene3D" id="3.30.70.20">
    <property type="match status" value="1"/>
</dbReference>
<gene>
    <name evidence="8" type="ORF">DAPK24_005670</name>
</gene>
<evidence type="ECO:0000256" key="1">
    <source>
        <dbReference type="ARBA" id="ARBA00006596"/>
    </source>
</evidence>
<dbReference type="SUPFAM" id="SSF53920">
    <property type="entry name" value="Fe-only hydrogenase"/>
    <property type="match status" value="1"/>
</dbReference>
<evidence type="ECO:0000256" key="5">
    <source>
        <dbReference type="ARBA" id="ARBA00023014"/>
    </source>
</evidence>
<dbReference type="Pfam" id="PF02906">
    <property type="entry name" value="Fe_hyd_lg_C"/>
    <property type="match status" value="1"/>
</dbReference>
<dbReference type="AlphaFoldDB" id="A0AAV5QYW9"/>
<dbReference type="GO" id="GO:0051539">
    <property type="term" value="F:4 iron, 4 sulfur cluster binding"/>
    <property type="evidence" value="ECO:0007669"/>
    <property type="project" value="UniProtKB-KW"/>
</dbReference>
<dbReference type="InterPro" id="IPR009016">
    <property type="entry name" value="Fe_hydrogenase"/>
</dbReference>
<sequence>MTSMLGNDDLNDFIKPSVACIKTSEEAVIQLEIEDDENKDQKIIEEKTQVSISLEDCLACSGCITSSEEILIKQHDSSKFVEYWEENKPNDNMIYVMMVSDQSRISLSKEFNKSVKEIDEIIIKSMKKRFQITYFVGVGIGREIGHYKLFEEVNNKKGGKVPVLTSVCPGWRLYVEKTHGDLVEHLSEVKTPQWITGALAREVIKKERSDAKICVLSLMPCFDKKLEASRDDVVDFVVTPRELISLVDLSDIEFYQNSDESFDYVEYAPPQWPEFDNYGWGGIITDNNLPPALKSGGWALSYIEKVCKKEGEKGGEEGECTINVINGKNEDIIEIQAVKKDGTVISRAGIVNGFKNIQNGVRKWKGTERKRRGVRGKSNSTSTDGVISLTQWDMAEVMACPGGCLNGGGQLPNKEMLEGLKSNEEKKNSGELMIKFAKSIGINTIETANERKRGNTSSTPVLPDVFSTW</sequence>
<keyword evidence="4" id="KW-0479">Metal-binding</keyword>
<keyword evidence="4" id="KW-0004">4Fe-4S</keyword>
<evidence type="ECO:0000259" key="7">
    <source>
        <dbReference type="Pfam" id="PF02906"/>
    </source>
</evidence>
<comment type="caution">
    <text evidence="8">The sequence shown here is derived from an EMBL/GenBank/DDBJ whole genome shotgun (WGS) entry which is preliminary data.</text>
</comment>
<dbReference type="InterPro" id="IPR050340">
    <property type="entry name" value="Cytosolic_Fe-S_CAF"/>
</dbReference>
<organism evidence="8 9">
    <name type="scientific">Pichia kluyveri</name>
    <name type="common">Yeast</name>
    <dbReference type="NCBI Taxonomy" id="36015"/>
    <lineage>
        <taxon>Eukaryota</taxon>
        <taxon>Fungi</taxon>
        <taxon>Dikarya</taxon>
        <taxon>Ascomycota</taxon>
        <taxon>Saccharomycotina</taxon>
        <taxon>Pichiomycetes</taxon>
        <taxon>Pichiales</taxon>
        <taxon>Pichiaceae</taxon>
        <taxon>Pichia</taxon>
    </lineage>
</organism>
<feature type="domain" description="Iron hydrogenase large subunit C-terminal" evidence="7">
    <location>
        <begin position="95"/>
        <end position="408"/>
    </location>
</feature>
<evidence type="ECO:0000256" key="6">
    <source>
        <dbReference type="ARBA" id="ARBA00031269"/>
    </source>
</evidence>
<evidence type="ECO:0000256" key="3">
    <source>
        <dbReference type="ARBA" id="ARBA00017073"/>
    </source>
</evidence>
<dbReference type="Gene3D" id="3.40.950.10">
    <property type="entry name" value="Fe-only Hydrogenase (Larger Subunit), Chain L, domain 3"/>
    <property type="match status" value="1"/>
</dbReference>